<keyword evidence="2" id="KW-1185">Reference proteome</keyword>
<protein>
    <submittedName>
        <fullName evidence="1">Uncharacterized protein</fullName>
    </submittedName>
</protein>
<evidence type="ECO:0000313" key="2">
    <source>
        <dbReference type="Proteomes" id="UP000317178"/>
    </source>
</evidence>
<dbReference type="AlphaFoldDB" id="A0A518CND3"/>
<organism evidence="1 2">
    <name type="scientific">Polystyrenella longa</name>
    <dbReference type="NCBI Taxonomy" id="2528007"/>
    <lineage>
        <taxon>Bacteria</taxon>
        <taxon>Pseudomonadati</taxon>
        <taxon>Planctomycetota</taxon>
        <taxon>Planctomycetia</taxon>
        <taxon>Planctomycetales</taxon>
        <taxon>Planctomycetaceae</taxon>
        <taxon>Polystyrenella</taxon>
    </lineage>
</organism>
<gene>
    <name evidence="1" type="ORF">Pla110_24360</name>
</gene>
<accession>A0A518CND3</accession>
<dbReference type="Proteomes" id="UP000317178">
    <property type="component" value="Chromosome"/>
</dbReference>
<dbReference type="KEGG" id="plon:Pla110_24360"/>
<evidence type="ECO:0000313" key="1">
    <source>
        <dbReference type="EMBL" id="QDU80704.1"/>
    </source>
</evidence>
<dbReference type="EMBL" id="CP036281">
    <property type="protein sequence ID" value="QDU80704.1"/>
    <property type="molecule type" value="Genomic_DNA"/>
</dbReference>
<proteinExistence type="predicted"/>
<sequence>MSENQISEFDVLDQLLPEAAAAVCLKVFKELWPDNDTDQNSLMRVVNEQAKAVIQGNSVKTPGGEPSRVIFNSPEYQGLKENDNYSESMLAIDPFITGLKRVHSSIIWQSKTVKYTKPEGKKPDSENDAYHYLKESLRMLKLDLFHRSPVVAEILPERIKKEVNQFDELLPANGENKSFTENELNSFLTN</sequence>
<name>A0A518CND3_9PLAN</name>
<reference evidence="1 2" key="1">
    <citation type="submission" date="2019-02" db="EMBL/GenBank/DDBJ databases">
        <title>Deep-cultivation of Planctomycetes and their phenomic and genomic characterization uncovers novel biology.</title>
        <authorList>
            <person name="Wiegand S."/>
            <person name="Jogler M."/>
            <person name="Boedeker C."/>
            <person name="Pinto D."/>
            <person name="Vollmers J."/>
            <person name="Rivas-Marin E."/>
            <person name="Kohn T."/>
            <person name="Peeters S.H."/>
            <person name="Heuer A."/>
            <person name="Rast P."/>
            <person name="Oberbeckmann S."/>
            <person name="Bunk B."/>
            <person name="Jeske O."/>
            <person name="Meyerdierks A."/>
            <person name="Storesund J.E."/>
            <person name="Kallscheuer N."/>
            <person name="Luecker S."/>
            <person name="Lage O.M."/>
            <person name="Pohl T."/>
            <person name="Merkel B.J."/>
            <person name="Hornburger P."/>
            <person name="Mueller R.-W."/>
            <person name="Bruemmer F."/>
            <person name="Labrenz M."/>
            <person name="Spormann A.M."/>
            <person name="Op den Camp H."/>
            <person name="Overmann J."/>
            <person name="Amann R."/>
            <person name="Jetten M.S.M."/>
            <person name="Mascher T."/>
            <person name="Medema M.H."/>
            <person name="Devos D.P."/>
            <person name="Kaster A.-K."/>
            <person name="Ovreas L."/>
            <person name="Rohde M."/>
            <person name="Galperin M.Y."/>
            <person name="Jogler C."/>
        </authorList>
    </citation>
    <scope>NUCLEOTIDE SEQUENCE [LARGE SCALE GENOMIC DNA]</scope>
    <source>
        <strain evidence="1 2">Pla110</strain>
    </source>
</reference>
<dbReference type="RefSeq" id="WP_144995954.1">
    <property type="nucleotide sequence ID" value="NZ_CP036281.1"/>
</dbReference>